<evidence type="ECO:0000313" key="4">
    <source>
        <dbReference type="Proteomes" id="UP000263900"/>
    </source>
</evidence>
<keyword evidence="1" id="KW-0732">Signal</keyword>
<dbReference type="Gene3D" id="2.40.160.20">
    <property type="match status" value="1"/>
</dbReference>
<dbReference type="EMBL" id="CP032157">
    <property type="protein sequence ID" value="AXY72902.1"/>
    <property type="molecule type" value="Genomic_DNA"/>
</dbReference>
<dbReference type="PROSITE" id="PS51257">
    <property type="entry name" value="PROKAR_LIPOPROTEIN"/>
    <property type="match status" value="1"/>
</dbReference>
<dbReference type="InterPro" id="IPR025665">
    <property type="entry name" value="Beta-barrel_OMP_2"/>
</dbReference>
<sequence>MKKYCVLILVLVAGCLTTYAQVKVGLKGGININNVKYRDADPNTASIGFNTGLLARIQVSDKFFIRPELQYSVKGYRYPVTGGSGNVTSRLNYINLPVLAGFPIGSKLQFLIGPEFGYLVKATSKFGGNKSDITNLYQHFDWGLDLGAAFHLMPDLGVEVRYNYGFRGLIKGITTDANGNPTGSMKDGANRVFQAGLFYML</sequence>
<dbReference type="SUPFAM" id="SSF56925">
    <property type="entry name" value="OMPA-like"/>
    <property type="match status" value="1"/>
</dbReference>
<dbReference type="InterPro" id="IPR011250">
    <property type="entry name" value="OMP/PagP_B-barrel"/>
</dbReference>
<evidence type="ECO:0000259" key="2">
    <source>
        <dbReference type="Pfam" id="PF13568"/>
    </source>
</evidence>
<dbReference type="Pfam" id="PF13568">
    <property type="entry name" value="OMP_b-brl_2"/>
    <property type="match status" value="1"/>
</dbReference>
<reference evidence="3 4" key="1">
    <citation type="submission" date="2018-09" db="EMBL/GenBank/DDBJ databases">
        <title>Genome sequencing of strain 6GH32-13.</title>
        <authorList>
            <person name="Weon H.-Y."/>
            <person name="Heo J."/>
            <person name="Kwon S.-W."/>
        </authorList>
    </citation>
    <scope>NUCLEOTIDE SEQUENCE [LARGE SCALE GENOMIC DNA]</scope>
    <source>
        <strain evidence="3 4">5GH32-13</strain>
    </source>
</reference>
<proteinExistence type="predicted"/>
<name>A0A3B7MF07_9BACT</name>
<gene>
    <name evidence="3" type="ORF">D3H65_02480</name>
</gene>
<feature type="signal peptide" evidence="1">
    <location>
        <begin position="1"/>
        <end position="20"/>
    </location>
</feature>
<dbReference type="OrthoDB" id="947434at2"/>
<evidence type="ECO:0000256" key="1">
    <source>
        <dbReference type="SAM" id="SignalP"/>
    </source>
</evidence>
<organism evidence="3 4">
    <name type="scientific">Paraflavitalea soli</name>
    <dbReference type="NCBI Taxonomy" id="2315862"/>
    <lineage>
        <taxon>Bacteria</taxon>
        <taxon>Pseudomonadati</taxon>
        <taxon>Bacteroidota</taxon>
        <taxon>Chitinophagia</taxon>
        <taxon>Chitinophagales</taxon>
        <taxon>Chitinophagaceae</taxon>
        <taxon>Paraflavitalea</taxon>
    </lineage>
</organism>
<feature type="domain" description="Outer membrane protein beta-barrel" evidence="2">
    <location>
        <begin position="21"/>
        <end position="170"/>
    </location>
</feature>
<protein>
    <submittedName>
        <fullName evidence="3">PorT family protein</fullName>
    </submittedName>
</protein>
<feature type="chain" id="PRO_5017637930" evidence="1">
    <location>
        <begin position="21"/>
        <end position="201"/>
    </location>
</feature>
<accession>A0A3B7MF07</accession>
<dbReference type="AlphaFoldDB" id="A0A3B7MF07"/>
<evidence type="ECO:0000313" key="3">
    <source>
        <dbReference type="EMBL" id="AXY72902.1"/>
    </source>
</evidence>
<dbReference type="Proteomes" id="UP000263900">
    <property type="component" value="Chromosome"/>
</dbReference>
<keyword evidence="4" id="KW-1185">Reference proteome</keyword>
<dbReference type="KEGG" id="pseg:D3H65_02480"/>
<dbReference type="RefSeq" id="WP_119048740.1">
    <property type="nucleotide sequence ID" value="NZ_CP032157.1"/>
</dbReference>